<comment type="caution">
    <text evidence="1">The sequence shown here is derived from an EMBL/GenBank/DDBJ whole genome shotgun (WGS) entry which is preliminary data.</text>
</comment>
<evidence type="ECO:0000313" key="1">
    <source>
        <dbReference type="EMBL" id="OWK47332.1"/>
    </source>
</evidence>
<protein>
    <submittedName>
        <fullName evidence="1">Uncharacterized protein</fullName>
    </submittedName>
</protein>
<gene>
    <name evidence="1" type="ORF">FRUB_01031</name>
</gene>
<reference evidence="2" key="1">
    <citation type="submission" date="2017-06" db="EMBL/GenBank/DDBJ databases">
        <title>Genome analysis of Fimbriiglobus ruber SP5, the first member of the order Planctomycetales with confirmed chitinolytic capability.</title>
        <authorList>
            <person name="Ravin N.V."/>
            <person name="Rakitin A.L."/>
            <person name="Ivanova A.A."/>
            <person name="Beletsky A.V."/>
            <person name="Kulichevskaya I.S."/>
            <person name="Mardanov A.V."/>
            <person name="Dedysh S.N."/>
        </authorList>
    </citation>
    <scope>NUCLEOTIDE SEQUENCE [LARGE SCALE GENOMIC DNA]</scope>
    <source>
        <strain evidence="2">SP5</strain>
    </source>
</reference>
<sequence>MLKIPVKLEKTGPHDEAGRESLTAIARSYLLAMAVGFYFLNNPKKIRPTPADVFGCLTAFDTSEPTPNTITSSANVMVNMAHLSSRLGCVLPTHPSMPIRVVNFFDFVSESPVTIFRVIYA</sequence>
<name>A0A225E168_9BACT</name>
<proteinExistence type="predicted"/>
<organism evidence="1 2">
    <name type="scientific">Fimbriiglobus ruber</name>
    <dbReference type="NCBI Taxonomy" id="1908690"/>
    <lineage>
        <taxon>Bacteria</taxon>
        <taxon>Pseudomonadati</taxon>
        <taxon>Planctomycetota</taxon>
        <taxon>Planctomycetia</taxon>
        <taxon>Gemmatales</taxon>
        <taxon>Gemmataceae</taxon>
        <taxon>Fimbriiglobus</taxon>
    </lineage>
</organism>
<evidence type="ECO:0000313" key="2">
    <source>
        <dbReference type="Proteomes" id="UP000214646"/>
    </source>
</evidence>
<dbReference type="AlphaFoldDB" id="A0A225E168"/>
<dbReference type="Proteomes" id="UP000214646">
    <property type="component" value="Unassembled WGS sequence"/>
</dbReference>
<accession>A0A225E168</accession>
<dbReference type="EMBL" id="NIDE01000001">
    <property type="protein sequence ID" value="OWK47332.1"/>
    <property type="molecule type" value="Genomic_DNA"/>
</dbReference>
<keyword evidence="2" id="KW-1185">Reference proteome</keyword>